<evidence type="ECO:0000256" key="2">
    <source>
        <dbReference type="ARBA" id="ARBA00022552"/>
    </source>
</evidence>
<dbReference type="EMBL" id="NDIQ01000021">
    <property type="protein sequence ID" value="PRT55158.1"/>
    <property type="molecule type" value="Genomic_DNA"/>
</dbReference>
<gene>
    <name evidence="4" type="ORF">B9G98_02778</name>
</gene>
<reference evidence="4 5" key="1">
    <citation type="submission" date="2017-04" db="EMBL/GenBank/DDBJ databases">
        <title>Genome sequencing of [Candida] sorbophila.</title>
        <authorList>
            <person name="Ahn J.O."/>
        </authorList>
    </citation>
    <scope>NUCLEOTIDE SEQUENCE [LARGE SCALE GENOMIC DNA]</scope>
    <source>
        <strain evidence="4 5">DS02</strain>
    </source>
</reference>
<organism evidence="4 5">
    <name type="scientific">Wickerhamiella sorbophila</name>
    <dbReference type="NCBI Taxonomy" id="45607"/>
    <lineage>
        <taxon>Eukaryota</taxon>
        <taxon>Fungi</taxon>
        <taxon>Dikarya</taxon>
        <taxon>Ascomycota</taxon>
        <taxon>Saccharomycotina</taxon>
        <taxon>Dipodascomycetes</taxon>
        <taxon>Dipodascales</taxon>
        <taxon>Trichomonascaceae</taxon>
        <taxon>Wickerhamiella</taxon>
    </lineage>
</organism>
<feature type="compositionally biased region" description="Acidic residues" evidence="3">
    <location>
        <begin position="141"/>
        <end position="159"/>
    </location>
</feature>
<evidence type="ECO:0000313" key="5">
    <source>
        <dbReference type="Proteomes" id="UP000238350"/>
    </source>
</evidence>
<evidence type="ECO:0000256" key="3">
    <source>
        <dbReference type="SAM" id="MobiDB-lite"/>
    </source>
</evidence>
<protein>
    <submittedName>
        <fullName evidence="4">Pre-rRNA-processing protein TSR2</fullName>
    </submittedName>
</protein>
<accession>A0A2T0FJJ4</accession>
<dbReference type="AlphaFoldDB" id="A0A2T0FJJ4"/>
<name>A0A2T0FJJ4_9ASCO</name>
<dbReference type="InterPro" id="IPR019398">
    <property type="entry name" value="Pre-rRNA_process_TSR2"/>
</dbReference>
<dbReference type="GeneID" id="36516526"/>
<dbReference type="PANTHER" id="PTHR21250">
    <property type="entry name" value="PRE-RRNA-PROCESSING PROTEIN TSR2 HOMOLOG"/>
    <property type="match status" value="1"/>
</dbReference>
<dbReference type="GO" id="GO:0006364">
    <property type="term" value="P:rRNA processing"/>
    <property type="evidence" value="ECO:0007669"/>
    <property type="project" value="UniProtKB-KW"/>
</dbReference>
<proteinExistence type="inferred from homology"/>
<dbReference type="Pfam" id="PF10273">
    <property type="entry name" value="WGG"/>
    <property type="match status" value="1"/>
</dbReference>
<dbReference type="STRING" id="45607.A0A2T0FJJ4"/>
<evidence type="ECO:0000256" key="1">
    <source>
        <dbReference type="ARBA" id="ARBA00006524"/>
    </source>
</evidence>
<dbReference type="RefSeq" id="XP_024665103.1">
    <property type="nucleotide sequence ID" value="XM_024809335.1"/>
</dbReference>
<feature type="region of interest" description="Disordered" evidence="3">
    <location>
        <begin position="135"/>
        <end position="182"/>
    </location>
</feature>
<dbReference type="OrthoDB" id="263560at2759"/>
<comment type="caution">
    <text evidence="4">The sequence shown here is derived from an EMBL/GenBank/DDBJ whole genome shotgun (WGS) entry which is preliminary data.</text>
</comment>
<sequence length="182" mass="20610">MSLPTKVEAEGNSLVFPNEKQQARFEVGLSSAIFLWDELTTAVDNNWGGADSAEKREWLVGTVIDLFNERVVEAEDIEYRLLGVMEDEFDAVLETDGAFKVAQTILSLYVECLEENYAQVDALYNKFMASRNAEKVKVQVEDSDDEDGSASDEDEMDVDETPKQEPVIDEDGFELVQPRRRR</sequence>
<comment type="similarity">
    <text evidence="1">Belongs to the TSR2 family.</text>
</comment>
<keyword evidence="2" id="KW-0698">rRNA processing</keyword>
<evidence type="ECO:0000313" key="4">
    <source>
        <dbReference type="EMBL" id="PRT55158.1"/>
    </source>
</evidence>
<keyword evidence="5" id="KW-1185">Reference proteome</keyword>
<dbReference type="Proteomes" id="UP000238350">
    <property type="component" value="Unassembled WGS sequence"/>
</dbReference>